<proteinExistence type="predicted"/>
<comment type="subcellular location">
    <subcellularLocation>
        <location evidence="1">Membrane</location>
    </subcellularLocation>
</comment>
<dbReference type="AlphaFoldDB" id="A0A6A6PFD7"/>
<dbReference type="RefSeq" id="XP_033585235.1">
    <property type="nucleotide sequence ID" value="XM_033734892.1"/>
</dbReference>
<evidence type="ECO:0000256" key="5">
    <source>
        <dbReference type="SAM" id="Phobius"/>
    </source>
</evidence>
<dbReference type="SMART" id="SM01396">
    <property type="entry name" value="BC10"/>
    <property type="match status" value="1"/>
</dbReference>
<dbReference type="InterPro" id="IPR009598">
    <property type="entry name" value="BCALP"/>
</dbReference>
<feature type="transmembrane region" description="Helical" evidence="5">
    <location>
        <begin position="32"/>
        <end position="51"/>
    </location>
</feature>
<evidence type="ECO:0000256" key="1">
    <source>
        <dbReference type="ARBA" id="ARBA00004370"/>
    </source>
</evidence>
<dbReference type="PANTHER" id="PTHR13259">
    <property type="entry name" value="BLADDER CANCER 10 KD PROTEIN HOMOLOG"/>
    <property type="match status" value="1"/>
</dbReference>
<keyword evidence="4 5" id="KW-0472">Membrane</keyword>
<evidence type="ECO:0000256" key="2">
    <source>
        <dbReference type="ARBA" id="ARBA00022692"/>
    </source>
</evidence>
<evidence type="ECO:0000313" key="6">
    <source>
        <dbReference type="EMBL" id="KAF2478665.1"/>
    </source>
</evidence>
<organism evidence="6 7">
    <name type="scientific">Neohortaea acidophila</name>
    <dbReference type="NCBI Taxonomy" id="245834"/>
    <lineage>
        <taxon>Eukaryota</taxon>
        <taxon>Fungi</taxon>
        <taxon>Dikarya</taxon>
        <taxon>Ascomycota</taxon>
        <taxon>Pezizomycotina</taxon>
        <taxon>Dothideomycetes</taxon>
        <taxon>Dothideomycetidae</taxon>
        <taxon>Mycosphaerellales</taxon>
        <taxon>Teratosphaeriaceae</taxon>
        <taxon>Neohortaea</taxon>
    </lineage>
</organism>
<protein>
    <submittedName>
        <fullName evidence="6">Uncharacterized protein</fullName>
    </submittedName>
</protein>
<evidence type="ECO:0000256" key="3">
    <source>
        <dbReference type="ARBA" id="ARBA00022989"/>
    </source>
</evidence>
<keyword evidence="3 5" id="KW-1133">Transmembrane helix</keyword>
<dbReference type="Pfam" id="PF06726">
    <property type="entry name" value="BC10"/>
    <property type="match status" value="1"/>
</dbReference>
<evidence type="ECO:0000313" key="7">
    <source>
        <dbReference type="Proteomes" id="UP000799767"/>
    </source>
</evidence>
<dbReference type="GO" id="GO:0016020">
    <property type="term" value="C:membrane"/>
    <property type="evidence" value="ECO:0007669"/>
    <property type="project" value="UniProtKB-SubCell"/>
</dbReference>
<accession>A0A6A6PFD7</accession>
<gene>
    <name evidence="6" type="ORF">BDY17DRAFT_305597</name>
</gene>
<evidence type="ECO:0000256" key="4">
    <source>
        <dbReference type="ARBA" id="ARBA00023136"/>
    </source>
</evidence>
<name>A0A6A6PFD7_9PEZI</name>
<dbReference type="Proteomes" id="UP000799767">
    <property type="component" value="Unassembled WGS sequence"/>
</dbReference>
<keyword evidence="2 5" id="KW-0812">Transmembrane</keyword>
<dbReference type="EMBL" id="MU001643">
    <property type="protein sequence ID" value="KAF2478665.1"/>
    <property type="molecule type" value="Genomic_DNA"/>
</dbReference>
<dbReference type="GeneID" id="54475894"/>
<sequence>MFCLRSWVFTLACLTNASPIYVFLFLTATYVLQRPCVYCSILLFVLVFSLYDFHADWFEPRWQSATSIAGPLLGWNATVADALDGAASIAMSALNGTAGSVVGAGLDSARKRWTGGSELGASASISGFEWLRNLVERRQFRIPCVDVLVRL</sequence>
<reference evidence="6" key="1">
    <citation type="journal article" date="2020" name="Stud. Mycol.">
        <title>101 Dothideomycetes genomes: a test case for predicting lifestyles and emergence of pathogens.</title>
        <authorList>
            <person name="Haridas S."/>
            <person name="Albert R."/>
            <person name="Binder M."/>
            <person name="Bloem J."/>
            <person name="Labutti K."/>
            <person name="Salamov A."/>
            <person name="Andreopoulos B."/>
            <person name="Baker S."/>
            <person name="Barry K."/>
            <person name="Bills G."/>
            <person name="Bluhm B."/>
            <person name="Cannon C."/>
            <person name="Castanera R."/>
            <person name="Culley D."/>
            <person name="Daum C."/>
            <person name="Ezra D."/>
            <person name="Gonzalez J."/>
            <person name="Henrissat B."/>
            <person name="Kuo A."/>
            <person name="Liang C."/>
            <person name="Lipzen A."/>
            <person name="Lutzoni F."/>
            <person name="Magnuson J."/>
            <person name="Mondo S."/>
            <person name="Nolan M."/>
            <person name="Ohm R."/>
            <person name="Pangilinan J."/>
            <person name="Park H.-J."/>
            <person name="Ramirez L."/>
            <person name="Alfaro M."/>
            <person name="Sun H."/>
            <person name="Tritt A."/>
            <person name="Yoshinaga Y."/>
            <person name="Zwiers L.-H."/>
            <person name="Turgeon B."/>
            <person name="Goodwin S."/>
            <person name="Spatafora J."/>
            <person name="Crous P."/>
            <person name="Grigoriev I."/>
        </authorList>
    </citation>
    <scope>NUCLEOTIDE SEQUENCE</scope>
    <source>
        <strain evidence="6">CBS 113389</strain>
    </source>
</reference>
<feature type="transmembrane region" description="Helical" evidence="5">
    <location>
        <begin position="7"/>
        <end position="26"/>
    </location>
</feature>
<dbReference type="PANTHER" id="PTHR13259:SF1">
    <property type="entry name" value="BLADDER CANCER-ASSOCIATED PROTEIN"/>
    <property type="match status" value="1"/>
</dbReference>
<dbReference type="OrthoDB" id="5563033at2759"/>
<keyword evidence="7" id="KW-1185">Reference proteome</keyword>